<sequence length="318" mass="35902">MTIKNRLLQINAKMVSGLFLAGTICFSAMAQKTNLSSIHKKDSASLVGKYFAQMISAPPDSLHLNPFYKQYCNASGIPVVGSKKVPPTALLTARDIITYMLAGRSDIRAELVKEKSRVLVMAETEMETDLPERSDWKKPAYDDPRLTPKERANYNKPGGIASQTDKGYWNQRARGMGGRITSCAEENLLGYPGTRYYGENITVHEFSHNMMSAIEKIDQPLYNRILAAYEVAKQKGMYKGQYAINTADEYWAEGTQWWFWSNFPFTDTSRNITVWSPASLKTYDPTLYQILSEVYIGHHNPADAYYKTHYSPGANSTH</sequence>
<dbReference type="OrthoDB" id="9792407at2"/>
<organism evidence="3 4">
    <name type="scientific">Arachidicoccus rhizosphaerae</name>
    <dbReference type="NCBI Taxonomy" id="551991"/>
    <lineage>
        <taxon>Bacteria</taxon>
        <taxon>Pseudomonadati</taxon>
        <taxon>Bacteroidota</taxon>
        <taxon>Chitinophagia</taxon>
        <taxon>Chitinophagales</taxon>
        <taxon>Chitinophagaceae</taxon>
        <taxon>Arachidicoccus</taxon>
    </lineage>
</organism>
<evidence type="ECO:0008006" key="5">
    <source>
        <dbReference type="Google" id="ProtNLM"/>
    </source>
</evidence>
<dbReference type="Proteomes" id="UP000199041">
    <property type="component" value="Unassembled WGS sequence"/>
</dbReference>
<feature type="signal peptide" evidence="2">
    <location>
        <begin position="1"/>
        <end position="30"/>
    </location>
</feature>
<evidence type="ECO:0000256" key="1">
    <source>
        <dbReference type="SAM" id="MobiDB-lite"/>
    </source>
</evidence>
<evidence type="ECO:0000313" key="4">
    <source>
        <dbReference type="Proteomes" id="UP000199041"/>
    </source>
</evidence>
<reference evidence="3 4" key="1">
    <citation type="submission" date="2016-10" db="EMBL/GenBank/DDBJ databases">
        <authorList>
            <person name="de Groot N.N."/>
        </authorList>
    </citation>
    <scope>NUCLEOTIDE SEQUENCE [LARGE SCALE GENOMIC DNA]</scope>
    <source>
        <strain evidence="3 4">Vu-144</strain>
    </source>
</reference>
<keyword evidence="2" id="KW-0732">Signal</keyword>
<feature type="compositionally biased region" description="Basic and acidic residues" evidence="1">
    <location>
        <begin position="131"/>
        <end position="153"/>
    </location>
</feature>
<protein>
    <recommendedName>
        <fullName evidence="5">Glycoside hydrolase</fullName>
    </recommendedName>
</protein>
<feature type="chain" id="PRO_5011627694" description="Glycoside hydrolase" evidence="2">
    <location>
        <begin position="31"/>
        <end position="318"/>
    </location>
</feature>
<keyword evidence="4" id="KW-1185">Reference proteome</keyword>
<dbReference type="EMBL" id="FNQY01000012">
    <property type="protein sequence ID" value="SEA26866.1"/>
    <property type="molecule type" value="Genomic_DNA"/>
</dbReference>
<evidence type="ECO:0000313" key="3">
    <source>
        <dbReference type="EMBL" id="SEA26866.1"/>
    </source>
</evidence>
<feature type="region of interest" description="Disordered" evidence="1">
    <location>
        <begin position="131"/>
        <end position="157"/>
    </location>
</feature>
<evidence type="ECO:0000256" key="2">
    <source>
        <dbReference type="SAM" id="SignalP"/>
    </source>
</evidence>
<dbReference type="STRING" id="551991.SAMN05192529_11223"/>
<name>A0A1H3ZSX8_9BACT</name>
<proteinExistence type="predicted"/>
<gene>
    <name evidence="3" type="ORF">SAMN05192529_11223</name>
</gene>
<dbReference type="RefSeq" id="WP_091398225.1">
    <property type="nucleotide sequence ID" value="NZ_FNQY01000012.1"/>
</dbReference>
<accession>A0A1H3ZSX8</accession>
<dbReference type="AlphaFoldDB" id="A0A1H3ZSX8"/>